<feature type="transmembrane region" description="Helical" evidence="8">
    <location>
        <begin position="192"/>
        <end position="210"/>
    </location>
</feature>
<keyword evidence="4" id="KW-0808">Transferase</keyword>
<comment type="pathway">
    <text evidence="2">Secondary metabolite biosynthesis.</text>
</comment>
<dbReference type="GO" id="GO:0006629">
    <property type="term" value="P:lipid metabolic process"/>
    <property type="evidence" value="ECO:0007669"/>
    <property type="project" value="InterPro"/>
</dbReference>
<dbReference type="STRING" id="1328759.A0A5C2RMZ0"/>
<dbReference type="InterPro" id="IPR032805">
    <property type="entry name" value="Wax_synthase_dom"/>
</dbReference>
<accession>A0A5C2RMZ0</accession>
<dbReference type="InterPro" id="IPR044851">
    <property type="entry name" value="Wax_synthase"/>
</dbReference>
<evidence type="ECO:0000259" key="9">
    <source>
        <dbReference type="Pfam" id="PF13813"/>
    </source>
</evidence>
<evidence type="ECO:0000256" key="4">
    <source>
        <dbReference type="ARBA" id="ARBA00022679"/>
    </source>
</evidence>
<feature type="domain" description="Wax synthase" evidence="9">
    <location>
        <begin position="232"/>
        <end position="317"/>
    </location>
</feature>
<evidence type="ECO:0000256" key="6">
    <source>
        <dbReference type="ARBA" id="ARBA00022989"/>
    </source>
</evidence>
<feature type="transmembrane region" description="Helical" evidence="8">
    <location>
        <begin position="67"/>
        <end position="88"/>
    </location>
</feature>
<keyword evidence="7 8" id="KW-0472">Membrane</keyword>
<reference evidence="10" key="1">
    <citation type="journal article" date="2018" name="Genome Biol. Evol.">
        <title>Genomics and development of Lentinus tigrinus, a white-rot wood-decaying mushroom with dimorphic fruiting bodies.</title>
        <authorList>
            <person name="Wu B."/>
            <person name="Xu Z."/>
            <person name="Knudson A."/>
            <person name="Carlson A."/>
            <person name="Chen N."/>
            <person name="Kovaka S."/>
            <person name="LaButti K."/>
            <person name="Lipzen A."/>
            <person name="Pennachio C."/>
            <person name="Riley R."/>
            <person name="Schakwitz W."/>
            <person name="Umezawa K."/>
            <person name="Ohm R.A."/>
            <person name="Grigoriev I.V."/>
            <person name="Nagy L.G."/>
            <person name="Gibbons J."/>
            <person name="Hibbett D."/>
        </authorList>
    </citation>
    <scope>NUCLEOTIDE SEQUENCE [LARGE SCALE GENOMIC DNA]</scope>
    <source>
        <strain evidence="10">ALCF2SS1-6</strain>
    </source>
</reference>
<keyword evidence="5 8" id="KW-0812">Transmembrane</keyword>
<name>A0A5C2RMZ0_9APHY</name>
<gene>
    <name evidence="10" type="ORF">L227DRAFT_558657</name>
</gene>
<feature type="transmembrane region" description="Helical" evidence="8">
    <location>
        <begin position="37"/>
        <end position="55"/>
    </location>
</feature>
<evidence type="ECO:0000256" key="1">
    <source>
        <dbReference type="ARBA" id="ARBA00004141"/>
    </source>
</evidence>
<evidence type="ECO:0000313" key="11">
    <source>
        <dbReference type="Proteomes" id="UP000313359"/>
    </source>
</evidence>
<dbReference type="OrthoDB" id="1077582at2759"/>
<dbReference type="PANTHER" id="PTHR31595">
    <property type="entry name" value="LONG-CHAIN-ALCOHOL O-FATTY-ACYLTRANSFERASE 3-RELATED"/>
    <property type="match status" value="1"/>
</dbReference>
<organism evidence="10 11">
    <name type="scientific">Lentinus tigrinus ALCF2SS1-6</name>
    <dbReference type="NCBI Taxonomy" id="1328759"/>
    <lineage>
        <taxon>Eukaryota</taxon>
        <taxon>Fungi</taxon>
        <taxon>Dikarya</taxon>
        <taxon>Basidiomycota</taxon>
        <taxon>Agaricomycotina</taxon>
        <taxon>Agaricomycetes</taxon>
        <taxon>Polyporales</taxon>
        <taxon>Polyporaceae</taxon>
        <taxon>Lentinus</taxon>
    </lineage>
</organism>
<sequence length="405" mass="45348">MADAKTLPEPRVPFNALTHLLLPEIALAVLMAVRLPFVLKAAISCVFLGSILHIVLTTSTGSVSADYAVGCSGFGTLFFNVLLFVWIVDPMDGFRHVRDPDGTPLATRSLLARVYNAACIVRNYRLVGWNVQASKVAHSSKATRSQFLPHRFRQFLWSFLFVDLVESYVYSHHHLYAAAPGGPPMWEGLSGFVLRSWVLLVWGMMIYATLKMCYEITSLLAVGLGCSHPQDWPDMFGHFSDAYTVRRLWGRTWHQILGRHFSSWGKLVVRALGIPRGTWLSSQTQVYTAFFISALYHSFGDVMIDKRHFGRSFPFFMSNALAITFEDTVIALAKSCGVAAWGKEGSPCALAMKLLGYAWVVLWLRFSGPMFVDWMYEAGVVEGPVLPLSPVRSLLVPLIYRIIKL</sequence>
<evidence type="ECO:0000256" key="5">
    <source>
        <dbReference type="ARBA" id="ARBA00022692"/>
    </source>
</evidence>
<dbReference type="GO" id="GO:0016020">
    <property type="term" value="C:membrane"/>
    <property type="evidence" value="ECO:0007669"/>
    <property type="project" value="UniProtKB-SubCell"/>
</dbReference>
<keyword evidence="11" id="KW-1185">Reference proteome</keyword>
<evidence type="ECO:0000256" key="2">
    <source>
        <dbReference type="ARBA" id="ARBA00005179"/>
    </source>
</evidence>
<dbReference type="Proteomes" id="UP000313359">
    <property type="component" value="Unassembled WGS sequence"/>
</dbReference>
<dbReference type="AlphaFoldDB" id="A0A5C2RMZ0"/>
<dbReference type="PANTHER" id="PTHR31595:SF57">
    <property type="entry name" value="OS04G0481900 PROTEIN"/>
    <property type="match status" value="1"/>
</dbReference>
<dbReference type="EMBL" id="ML122357">
    <property type="protein sequence ID" value="RPD52490.1"/>
    <property type="molecule type" value="Genomic_DNA"/>
</dbReference>
<dbReference type="GO" id="GO:0008374">
    <property type="term" value="F:O-acyltransferase activity"/>
    <property type="evidence" value="ECO:0007669"/>
    <property type="project" value="InterPro"/>
</dbReference>
<feature type="transmembrane region" description="Helical" evidence="8">
    <location>
        <begin position="154"/>
        <end position="172"/>
    </location>
</feature>
<evidence type="ECO:0000256" key="8">
    <source>
        <dbReference type="SAM" id="Phobius"/>
    </source>
</evidence>
<comment type="subcellular location">
    <subcellularLocation>
        <location evidence="1">Membrane</location>
        <topology evidence="1">Multi-pass membrane protein</topology>
    </subcellularLocation>
</comment>
<evidence type="ECO:0000256" key="3">
    <source>
        <dbReference type="ARBA" id="ARBA00007282"/>
    </source>
</evidence>
<keyword evidence="6 8" id="KW-1133">Transmembrane helix</keyword>
<evidence type="ECO:0000313" key="10">
    <source>
        <dbReference type="EMBL" id="RPD52490.1"/>
    </source>
</evidence>
<protein>
    <recommendedName>
        <fullName evidence="9">Wax synthase domain-containing protein</fullName>
    </recommendedName>
</protein>
<dbReference type="Pfam" id="PF13813">
    <property type="entry name" value="MBOAT_2"/>
    <property type="match status" value="1"/>
</dbReference>
<proteinExistence type="inferred from homology"/>
<comment type="similarity">
    <text evidence="3">Belongs to the wax synthase family.</text>
</comment>
<evidence type="ECO:0000256" key="7">
    <source>
        <dbReference type="ARBA" id="ARBA00023136"/>
    </source>
</evidence>